<dbReference type="Proteomes" id="UP000447833">
    <property type="component" value="Unassembled WGS sequence"/>
</dbReference>
<feature type="transmembrane region" description="Helical" evidence="1">
    <location>
        <begin position="123"/>
        <end position="146"/>
    </location>
</feature>
<organism evidence="2 3">
    <name type="scientific">Guptibacillus hwajinpoensis</name>
    <dbReference type="NCBI Taxonomy" id="208199"/>
    <lineage>
        <taxon>Bacteria</taxon>
        <taxon>Bacillati</taxon>
        <taxon>Bacillota</taxon>
        <taxon>Bacilli</taxon>
        <taxon>Bacillales</taxon>
        <taxon>Guptibacillaceae</taxon>
        <taxon>Guptibacillus</taxon>
    </lineage>
</organism>
<reference evidence="2 3" key="1">
    <citation type="submission" date="2019-11" db="EMBL/GenBank/DDBJ databases">
        <title>Genome sequences of 17 halophilic strains isolated from different environments.</title>
        <authorList>
            <person name="Furrow R.E."/>
        </authorList>
    </citation>
    <scope>NUCLEOTIDE SEQUENCE [LARGE SCALE GENOMIC DNA]</scope>
    <source>
        <strain evidence="2 3">22506_14_FS</strain>
    </source>
</reference>
<sequence length="161" mass="16682">MSGKRASLLAMFIALSVVGAIFKMPSAVGSIALDAFPALIAAVLLGKRSGALIASFGHLLSALIVGFPLGPMHVFIAAEMAALVWLFGKLYEAKKTKWASATFAVGNGLVAPLPFLFLIGTGFYVAVVPSLLIASVLNLALALILIPRLVTVFEKSGLASL</sequence>
<dbReference type="RefSeq" id="WP_160918132.1">
    <property type="nucleotide sequence ID" value="NZ_WMEY01000001.1"/>
</dbReference>
<dbReference type="Pfam" id="PF12822">
    <property type="entry name" value="ECF_trnsprt"/>
    <property type="match status" value="1"/>
</dbReference>
<protein>
    <submittedName>
        <fullName evidence="2">ECF transporter S component</fullName>
    </submittedName>
</protein>
<name>A0A845EU99_9BACL</name>
<accession>A0A845EU99</accession>
<evidence type="ECO:0000313" key="3">
    <source>
        <dbReference type="Proteomes" id="UP000447833"/>
    </source>
</evidence>
<evidence type="ECO:0000313" key="2">
    <source>
        <dbReference type="EMBL" id="MYL62266.1"/>
    </source>
</evidence>
<dbReference type="InterPro" id="IPR024529">
    <property type="entry name" value="ECF_trnsprt_substrate-spec"/>
</dbReference>
<keyword evidence="1" id="KW-1133">Transmembrane helix</keyword>
<comment type="caution">
    <text evidence="2">The sequence shown here is derived from an EMBL/GenBank/DDBJ whole genome shotgun (WGS) entry which is preliminary data.</text>
</comment>
<proteinExistence type="predicted"/>
<dbReference type="Gene3D" id="1.10.1760.20">
    <property type="match status" value="1"/>
</dbReference>
<dbReference type="GO" id="GO:0022857">
    <property type="term" value="F:transmembrane transporter activity"/>
    <property type="evidence" value="ECO:0007669"/>
    <property type="project" value="InterPro"/>
</dbReference>
<gene>
    <name evidence="2" type="ORF">GLW07_02735</name>
</gene>
<dbReference type="EMBL" id="WMEY01000001">
    <property type="protein sequence ID" value="MYL62266.1"/>
    <property type="molecule type" value="Genomic_DNA"/>
</dbReference>
<keyword evidence="1" id="KW-0472">Membrane</keyword>
<keyword evidence="1" id="KW-0812">Transmembrane</keyword>
<dbReference type="AlphaFoldDB" id="A0A845EU99"/>
<feature type="transmembrane region" description="Helical" evidence="1">
    <location>
        <begin position="98"/>
        <end position="117"/>
    </location>
</feature>
<evidence type="ECO:0000256" key="1">
    <source>
        <dbReference type="SAM" id="Phobius"/>
    </source>
</evidence>
<feature type="transmembrane region" description="Helical" evidence="1">
    <location>
        <begin position="74"/>
        <end position="91"/>
    </location>
</feature>